<name>A0A0A6URK2_ACTUT</name>
<dbReference type="RefSeq" id="WP_043524691.1">
    <property type="nucleotide sequence ID" value="NZ_BAABKU010000017.1"/>
</dbReference>
<evidence type="ECO:0000313" key="4">
    <source>
        <dbReference type="Proteomes" id="UP000054537"/>
    </source>
</evidence>
<feature type="transmembrane region" description="Helical" evidence="2">
    <location>
        <begin position="188"/>
        <end position="208"/>
    </location>
</feature>
<accession>A0A0A6URK2</accession>
<comment type="caution">
    <text evidence="3">The sequence shown here is derived from an EMBL/GenBank/DDBJ whole genome shotgun (WGS) entry which is preliminary data.</text>
</comment>
<evidence type="ECO:0000256" key="2">
    <source>
        <dbReference type="SAM" id="Phobius"/>
    </source>
</evidence>
<evidence type="ECO:0000256" key="1">
    <source>
        <dbReference type="SAM" id="MobiDB-lite"/>
    </source>
</evidence>
<dbReference type="EMBL" id="JRTT01000013">
    <property type="protein sequence ID" value="KHD77079.1"/>
    <property type="molecule type" value="Genomic_DNA"/>
</dbReference>
<feature type="transmembrane region" description="Helical" evidence="2">
    <location>
        <begin position="129"/>
        <end position="148"/>
    </location>
</feature>
<proteinExistence type="predicted"/>
<dbReference type="Proteomes" id="UP000054537">
    <property type="component" value="Unassembled WGS sequence"/>
</dbReference>
<feature type="transmembrane region" description="Helical" evidence="2">
    <location>
        <begin position="293"/>
        <end position="312"/>
    </location>
</feature>
<protein>
    <submittedName>
        <fullName evidence="3">Uncharacterized protein</fullName>
    </submittedName>
</protein>
<feature type="transmembrane region" description="Helical" evidence="2">
    <location>
        <begin position="254"/>
        <end position="273"/>
    </location>
</feature>
<keyword evidence="4" id="KW-1185">Reference proteome</keyword>
<keyword evidence="2" id="KW-0472">Membrane</keyword>
<dbReference type="AlphaFoldDB" id="A0A0A6URK2"/>
<feature type="transmembrane region" description="Helical" evidence="2">
    <location>
        <begin position="106"/>
        <end position="122"/>
    </location>
</feature>
<feature type="transmembrane region" description="Helical" evidence="2">
    <location>
        <begin position="154"/>
        <end position="176"/>
    </location>
</feature>
<evidence type="ECO:0000313" key="3">
    <source>
        <dbReference type="EMBL" id="KHD77079.1"/>
    </source>
</evidence>
<gene>
    <name evidence="3" type="ORF">MB27_13295</name>
</gene>
<feature type="transmembrane region" description="Helical" evidence="2">
    <location>
        <begin position="220"/>
        <end position="242"/>
    </location>
</feature>
<feature type="region of interest" description="Disordered" evidence="1">
    <location>
        <begin position="322"/>
        <end position="351"/>
    </location>
</feature>
<dbReference type="OrthoDB" id="5150238at2"/>
<organism evidence="3 4">
    <name type="scientific">Actinoplanes utahensis</name>
    <dbReference type="NCBI Taxonomy" id="1869"/>
    <lineage>
        <taxon>Bacteria</taxon>
        <taxon>Bacillati</taxon>
        <taxon>Actinomycetota</taxon>
        <taxon>Actinomycetes</taxon>
        <taxon>Micromonosporales</taxon>
        <taxon>Micromonosporaceae</taxon>
        <taxon>Actinoplanes</taxon>
    </lineage>
</organism>
<feature type="transmembrane region" description="Helical" evidence="2">
    <location>
        <begin position="68"/>
        <end position="86"/>
    </location>
</feature>
<keyword evidence="2" id="KW-0812">Transmembrane</keyword>
<sequence>MTEARCRQLLALYPRAFRREYEEEMITVLLAEARTGPAQVFDLVRAALTAHLRALAAPGGAWREAARVVWFFGAILLFALTARRFGMVTAWAEGFSARVFPADPVEFLRLAGWAVALGGAVAGRRSVGLLGAVAGLAGEIIAPARLYLDTPAMLLNVYWVIVAAVLVLIAVPLAGPAPGRMWASPGRIRGWLPVVLAGLALIAQGSFLRYWPWMISFQPWTAASVGSILLLTGASAVLVVVGVARQAPAVRRRLVVWSTPVLVTLPLIITGFGDLVEFNMRNPGAERLLGPGQWAALVLIPVATFAVTAEITRRWEAGRRWLGGGPPLAGSGGGRGRGGVNAVSSEGAEDR</sequence>
<dbReference type="STRING" id="1869.MB27_13295"/>
<reference evidence="3 4" key="1">
    <citation type="submission" date="2014-10" db="EMBL/GenBank/DDBJ databases">
        <title>Draft genome sequence of Actinoplanes utahensis NRRL 12052.</title>
        <authorList>
            <person name="Velasco-Bucheli B."/>
            <person name="del Cerro C."/>
            <person name="Hormigo D."/>
            <person name="Garcia J.L."/>
            <person name="Acebal C."/>
            <person name="Arroyo M."/>
            <person name="de la Mata I."/>
        </authorList>
    </citation>
    <scope>NUCLEOTIDE SEQUENCE [LARGE SCALE GENOMIC DNA]</scope>
    <source>
        <strain evidence="3 4">NRRL 12052</strain>
    </source>
</reference>
<feature type="compositionally biased region" description="Gly residues" evidence="1">
    <location>
        <begin position="322"/>
        <end position="339"/>
    </location>
</feature>
<keyword evidence="2" id="KW-1133">Transmembrane helix</keyword>